<feature type="transmembrane region" description="Helical" evidence="7">
    <location>
        <begin position="204"/>
        <end position="226"/>
    </location>
</feature>
<protein>
    <submittedName>
        <fullName evidence="8">Related to GPR1 and Fun34p</fullName>
    </submittedName>
</protein>
<feature type="transmembrane region" description="Helical" evidence="7">
    <location>
        <begin position="134"/>
        <end position="157"/>
    </location>
</feature>
<keyword evidence="9" id="KW-1185">Reference proteome</keyword>
<keyword evidence="5 7" id="KW-0472">Membrane</keyword>
<keyword evidence="3 7" id="KW-0812">Transmembrane</keyword>
<evidence type="ECO:0000256" key="7">
    <source>
        <dbReference type="SAM" id="Phobius"/>
    </source>
</evidence>
<dbReference type="AlphaFoldDB" id="A0AAI8Z8B4"/>
<dbReference type="Proteomes" id="UP001296104">
    <property type="component" value="Unassembled WGS sequence"/>
</dbReference>
<comment type="subcellular location">
    <subcellularLocation>
        <location evidence="1">Membrane</location>
        <topology evidence="1">Multi-pass membrane protein</topology>
    </subcellularLocation>
</comment>
<feature type="transmembrane region" description="Helical" evidence="7">
    <location>
        <begin position="238"/>
        <end position="262"/>
    </location>
</feature>
<evidence type="ECO:0000256" key="5">
    <source>
        <dbReference type="ARBA" id="ARBA00023136"/>
    </source>
</evidence>
<feature type="transmembrane region" description="Helical" evidence="7">
    <location>
        <begin position="177"/>
        <end position="197"/>
    </location>
</feature>
<evidence type="ECO:0000256" key="4">
    <source>
        <dbReference type="ARBA" id="ARBA00022989"/>
    </source>
</evidence>
<feature type="transmembrane region" description="Helical" evidence="7">
    <location>
        <begin position="106"/>
        <end position="127"/>
    </location>
</feature>
<name>A0AAI8Z8B4_9PEZI</name>
<evidence type="ECO:0000256" key="6">
    <source>
        <dbReference type="SAM" id="MobiDB-lite"/>
    </source>
</evidence>
<comment type="caution">
    <text evidence="8">The sequence shown here is derived from an EMBL/GenBank/DDBJ whole genome shotgun (WGS) entry which is preliminary data.</text>
</comment>
<dbReference type="PANTHER" id="PTHR31123:SF4">
    <property type="entry name" value="PROTEIN ALCS"/>
    <property type="match status" value="1"/>
</dbReference>
<dbReference type="GO" id="GO:0005886">
    <property type="term" value="C:plasma membrane"/>
    <property type="evidence" value="ECO:0007669"/>
    <property type="project" value="TreeGrafter"/>
</dbReference>
<evidence type="ECO:0000256" key="2">
    <source>
        <dbReference type="ARBA" id="ARBA00005587"/>
    </source>
</evidence>
<evidence type="ECO:0000313" key="8">
    <source>
        <dbReference type="EMBL" id="CAK4034247.1"/>
    </source>
</evidence>
<dbReference type="InterPro" id="IPR000791">
    <property type="entry name" value="Gpr1/Fun34/SatP-like"/>
</dbReference>
<dbReference type="Pfam" id="PF01184">
    <property type="entry name" value="Gpr1_Fun34_YaaH"/>
    <property type="match status" value="1"/>
</dbReference>
<comment type="similarity">
    <text evidence="2">Belongs to the acetate uptake transporter (AceTr) (TC 2.A.96) family.</text>
</comment>
<accession>A0AAI8Z8B4</accession>
<dbReference type="GO" id="GO:0015123">
    <property type="term" value="F:acetate transmembrane transporter activity"/>
    <property type="evidence" value="ECO:0007669"/>
    <property type="project" value="TreeGrafter"/>
</dbReference>
<feature type="region of interest" description="Disordered" evidence="6">
    <location>
        <begin position="1"/>
        <end position="25"/>
    </location>
</feature>
<dbReference type="EMBL" id="CAVMBE010000109">
    <property type="protein sequence ID" value="CAK4034247.1"/>
    <property type="molecule type" value="Genomic_DNA"/>
</dbReference>
<proteinExistence type="inferred from homology"/>
<gene>
    <name evidence="8" type="ORF">LECACI_7A009405</name>
</gene>
<evidence type="ECO:0000256" key="1">
    <source>
        <dbReference type="ARBA" id="ARBA00004141"/>
    </source>
</evidence>
<dbReference type="PANTHER" id="PTHR31123">
    <property type="entry name" value="ACCUMULATION OF DYADS PROTEIN 2-RELATED"/>
    <property type="match status" value="1"/>
</dbReference>
<evidence type="ECO:0000256" key="3">
    <source>
        <dbReference type="ARBA" id="ARBA00022692"/>
    </source>
</evidence>
<feature type="transmembrane region" description="Helical" evidence="7">
    <location>
        <begin position="75"/>
        <end position="94"/>
    </location>
</feature>
<evidence type="ECO:0000313" key="9">
    <source>
        <dbReference type="Proteomes" id="UP001296104"/>
    </source>
</evidence>
<dbReference type="InterPro" id="IPR051633">
    <property type="entry name" value="AceTr"/>
</dbReference>
<organism evidence="8 9">
    <name type="scientific">Lecanosticta acicola</name>
    <dbReference type="NCBI Taxonomy" id="111012"/>
    <lineage>
        <taxon>Eukaryota</taxon>
        <taxon>Fungi</taxon>
        <taxon>Dikarya</taxon>
        <taxon>Ascomycota</taxon>
        <taxon>Pezizomycotina</taxon>
        <taxon>Dothideomycetes</taxon>
        <taxon>Dothideomycetidae</taxon>
        <taxon>Mycosphaerellales</taxon>
        <taxon>Mycosphaerellaceae</taxon>
        <taxon>Lecanosticta</taxon>
    </lineage>
</organism>
<sequence length="296" mass="32005">MATNGQDEGGFYKDHGGPIGVDQLHPNDSRENALEKIRTAGSVSIPPELFEKLYLSPENKVKGDLRKTFGNPTPIGLTGFLLCVTPLACFLMNWRGTRPGNGAADIPVYLFFGGILLNVAGVMEWILGNTYISVVFMSYGCFCLSYGGVLQPFYGAYAAYAPDPVNAPQEGAMQPGFLNSFAFFLLFMGLLSLVFLVCSIRTNLVFFLILSPLPAAFSCIAAAFWYSGMNEASTAATLFTAGGALAFVTCIFGWYLWTALLLASVDAPIQLPVFDLSTRIKGFSERKSKVQDDGPV</sequence>
<keyword evidence="4 7" id="KW-1133">Transmembrane helix</keyword>
<reference evidence="8" key="1">
    <citation type="submission" date="2023-11" db="EMBL/GenBank/DDBJ databases">
        <authorList>
            <person name="Alioto T."/>
            <person name="Alioto T."/>
            <person name="Gomez Garrido J."/>
        </authorList>
    </citation>
    <scope>NUCLEOTIDE SEQUENCE</scope>
</reference>